<dbReference type="PANTHER" id="PTHR15818:SF2">
    <property type="entry name" value="G-PATCH DOMAIN AND KOW MOTIFS-CONTAINING PROTEIN"/>
    <property type="match status" value="1"/>
</dbReference>
<keyword evidence="6" id="KW-1185">Reference proteome</keyword>
<feature type="compositionally biased region" description="Basic and acidic residues" evidence="3">
    <location>
        <begin position="320"/>
        <end position="342"/>
    </location>
</feature>
<evidence type="ECO:0000313" key="5">
    <source>
        <dbReference type="EMBL" id="CCI39570.1"/>
    </source>
</evidence>
<dbReference type="EMBL" id="CAIX01000002">
    <property type="protein sequence ID" value="CCI39570.1"/>
    <property type="molecule type" value="Genomic_DNA"/>
</dbReference>
<evidence type="ECO:0000256" key="3">
    <source>
        <dbReference type="SAM" id="MobiDB-lite"/>
    </source>
</evidence>
<keyword evidence="2" id="KW-0539">Nucleus</keyword>
<dbReference type="PANTHER" id="PTHR15818">
    <property type="entry name" value="G PATCH AND KOW-CONTAINING"/>
    <property type="match status" value="1"/>
</dbReference>
<gene>
    <name evidence="5" type="ORF">BN9_003530</name>
</gene>
<name>A0A024FZS5_9STRA</name>
<sequence length="354" mass="40108">MKLGFSLKKVKKNGFHMQGNDDEGSNRNHLKQAFGSMDKVNVSNEIYITKFDASSSVSSKPPKLVIPLIKENQWSKKKVDEKNNVALKETESIGNNLTDGENETARAILAEIEGRINHSNQQKSTDNNLVIAMHSGTIGSDDTLVERNIGKNQRSRDGMPILFQNAVPGMEKLDSVTAKYQFDVSMRPQELHVHSDAYEKVPVEEFGSALLRGMGWKGTKDDETNSIDIQPRHRLLGLGAKTAPTISGDRYTKRVKITHVDNAPVKVKRDCSNHTHSPNRPSASIKKLANSRSRDVESESNEKYQIRNERHKCTSSSGQRGDRRSNKEHRRDEQKRREERKRSGNRRNNDKRKK</sequence>
<dbReference type="GO" id="GO:0000398">
    <property type="term" value="P:mRNA splicing, via spliceosome"/>
    <property type="evidence" value="ECO:0007669"/>
    <property type="project" value="InterPro"/>
</dbReference>
<feature type="domain" description="Spp2/MOS2 G-patch" evidence="4">
    <location>
        <begin position="195"/>
        <end position="243"/>
    </location>
</feature>
<comment type="caution">
    <text evidence="5">The sequence shown here is derived from an EMBL/GenBank/DDBJ whole genome shotgun (WGS) entry which is preliminary data.</text>
</comment>
<protein>
    <recommendedName>
        <fullName evidence="4">Spp2/MOS2 G-patch domain-containing protein</fullName>
    </recommendedName>
</protein>
<accession>A0A024FZS5</accession>
<dbReference type="STRING" id="65357.A0A024FZS5"/>
<reference evidence="5 6" key="1">
    <citation type="submission" date="2012-05" db="EMBL/GenBank/DDBJ databases">
        <title>Recombination and specialization in a pathogen metapopulation.</title>
        <authorList>
            <person name="Gardiner A."/>
            <person name="Kemen E."/>
            <person name="Schultz-Larsen T."/>
            <person name="MacLean D."/>
            <person name="Van Oosterhout C."/>
            <person name="Jones J.D.G."/>
        </authorList>
    </citation>
    <scope>NUCLEOTIDE SEQUENCE [LARGE SCALE GENOMIC DNA]</scope>
    <source>
        <strain evidence="5 6">Ac Nc2</strain>
    </source>
</reference>
<comment type="subcellular location">
    <subcellularLocation>
        <location evidence="1">Nucleus</location>
    </subcellularLocation>
</comment>
<evidence type="ECO:0000259" key="4">
    <source>
        <dbReference type="Pfam" id="PF12656"/>
    </source>
</evidence>
<feature type="compositionally biased region" description="Basic residues" evidence="3">
    <location>
        <begin position="343"/>
        <end position="354"/>
    </location>
</feature>
<evidence type="ECO:0000256" key="1">
    <source>
        <dbReference type="ARBA" id="ARBA00004123"/>
    </source>
</evidence>
<dbReference type="InterPro" id="IPR045166">
    <property type="entry name" value="Spp2-like"/>
</dbReference>
<evidence type="ECO:0000256" key="2">
    <source>
        <dbReference type="ARBA" id="ARBA00023242"/>
    </source>
</evidence>
<dbReference type="OrthoDB" id="5577072at2759"/>
<dbReference type="InterPro" id="IPR026822">
    <property type="entry name" value="Spp2/MOS2_G-patch"/>
</dbReference>
<dbReference type="Proteomes" id="UP000053237">
    <property type="component" value="Unassembled WGS sequence"/>
</dbReference>
<feature type="region of interest" description="Disordered" evidence="3">
    <location>
        <begin position="262"/>
        <end position="354"/>
    </location>
</feature>
<proteinExistence type="predicted"/>
<dbReference type="AlphaFoldDB" id="A0A024FZS5"/>
<feature type="compositionally biased region" description="Basic and acidic residues" evidence="3">
    <location>
        <begin position="292"/>
        <end position="312"/>
    </location>
</feature>
<dbReference type="GO" id="GO:0005681">
    <property type="term" value="C:spliceosomal complex"/>
    <property type="evidence" value="ECO:0007669"/>
    <property type="project" value="TreeGrafter"/>
</dbReference>
<dbReference type="Pfam" id="PF12656">
    <property type="entry name" value="G-patch_2"/>
    <property type="match status" value="1"/>
</dbReference>
<dbReference type="InParanoid" id="A0A024FZS5"/>
<organism evidence="5 6">
    <name type="scientific">Albugo candida</name>
    <dbReference type="NCBI Taxonomy" id="65357"/>
    <lineage>
        <taxon>Eukaryota</taxon>
        <taxon>Sar</taxon>
        <taxon>Stramenopiles</taxon>
        <taxon>Oomycota</taxon>
        <taxon>Peronosporomycetes</taxon>
        <taxon>Albuginales</taxon>
        <taxon>Albuginaceae</taxon>
        <taxon>Albugo</taxon>
    </lineage>
</organism>
<evidence type="ECO:0000313" key="6">
    <source>
        <dbReference type="Proteomes" id="UP000053237"/>
    </source>
</evidence>